<sequence>MAPSAVWRARHGPGERYGSSVQSVRQCSRTACTRPAVATLTYVYADSTAVLGPLAHYAEPHSYDLCSDHADKLTAPRGWDVVRLADHFEDPGPSPDDLSALADAVRRAGAPITQQVPVVDPAEPGRRQHLRVLRAESD</sequence>
<evidence type="ECO:0000313" key="2">
    <source>
        <dbReference type="Proteomes" id="UP000231586"/>
    </source>
</evidence>
<gene>
    <name evidence="1" type="ORF">CLV34_1731</name>
</gene>
<keyword evidence="2" id="KW-1185">Reference proteome</keyword>
<protein>
    <submittedName>
        <fullName evidence="1">Uncharacterized protein DUF3499</fullName>
    </submittedName>
</protein>
<name>A0A2M8WTG5_9MICO</name>
<dbReference type="EMBL" id="PGTZ01000007">
    <property type="protein sequence ID" value="PJI94243.1"/>
    <property type="molecule type" value="Genomic_DNA"/>
</dbReference>
<dbReference type="InterPro" id="IPR021888">
    <property type="entry name" value="DUF3499"/>
</dbReference>
<organism evidence="1 2">
    <name type="scientific">Luteimicrobium subarcticum</name>
    <dbReference type="NCBI Taxonomy" id="620910"/>
    <lineage>
        <taxon>Bacteria</taxon>
        <taxon>Bacillati</taxon>
        <taxon>Actinomycetota</taxon>
        <taxon>Actinomycetes</taxon>
        <taxon>Micrococcales</taxon>
        <taxon>Luteimicrobium</taxon>
    </lineage>
</organism>
<dbReference type="Pfam" id="PF12005">
    <property type="entry name" value="DUF3499"/>
    <property type="match status" value="1"/>
</dbReference>
<accession>A0A2M8WTG5</accession>
<dbReference type="Proteomes" id="UP000231586">
    <property type="component" value="Unassembled WGS sequence"/>
</dbReference>
<comment type="caution">
    <text evidence="1">The sequence shown here is derived from an EMBL/GenBank/DDBJ whole genome shotgun (WGS) entry which is preliminary data.</text>
</comment>
<reference evidence="1 2" key="1">
    <citation type="submission" date="2017-11" db="EMBL/GenBank/DDBJ databases">
        <title>Genomic Encyclopedia of Archaeal and Bacterial Type Strains, Phase II (KMG-II): From Individual Species to Whole Genera.</title>
        <authorList>
            <person name="Goeker M."/>
        </authorList>
    </citation>
    <scope>NUCLEOTIDE SEQUENCE [LARGE SCALE GENOMIC DNA]</scope>
    <source>
        <strain evidence="1 2">DSM 22413</strain>
    </source>
</reference>
<proteinExistence type="predicted"/>
<dbReference type="AlphaFoldDB" id="A0A2M8WTG5"/>
<evidence type="ECO:0000313" key="1">
    <source>
        <dbReference type="EMBL" id="PJI94243.1"/>
    </source>
</evidence>